<evidence type="ECO:0000256" key="6">
    <source>
        <dbReference type="ARBA" id="ARBA00023014"/>
    </source>
</evidence>
<dbReference type="InterPro" id="IPR005911">
    <property type="entry name" value="YhcC-like"/>
</dbReference>
<dbReference type="Pfam" id="PF04055">
    <property type="entry name" value="Radical_SAM"/>
    <property type="match status" value="1"/>
</dbReference>
<keyword evidence="2" id="KW-0004">4Fe-4S</keyword>
<evidence type="ECO:0000256" key="1">
    <source>
        <dbReference type="ARBA" id="ARBA00001966"/>
    </source>
</evidence>
<dbReference type="NCBIfam" id="TIGR01212">
    <property type="entry name" value="TIGR01212 family radical SAM protein"/>
    <property type="match status" value="1"/>
</dbReference>
<dbReference type="GO" id="GO:0051539">
    <property type="term" value="F:4 iron, 4 sulfur cluster binding"/>
    <property type="evidence" value="ECO:0007669"/>
    <property type="project" value="UniProtKB-KW"/>
</dbReference>
<keyword evidence="3" id="KW-0949">S-adenosyl-L-methionine</keyword>
<feature type="domain" description="Elp3/MiaA/NifB-like radical SAM core" evidence="7">
    <location>
        <begin position="41"/>
        <end position="269"/>
    </location>
</feature>
<sequence length="336" mass="39319">MILFLLYYKLVNFVLSKERFILELYNQYSKYLVEKYGEKVYKLSINLPLTCPNRDGVCGTGGCTFCDEGGAGYERNESVLSVKSQLSDLRERIKKKYNAHKFIAYFQNYSNTYMPMEYFKKYIKDAIDQDIVQIAISTRPDCVTYEHLDYLLYIKNTYKIDISIELGLQTVNYHTLKQVHRGHTLAEYIDCVLMIKQYPFEICTHMILNLPWDNISDSIESAKILSSLKTHQVKLHSLFIVQNTIMENQFLSGEFELVSMEEYIKRVIAFLEHLDPSITVQRLIGRAPADVSANCNWNTSWWKIKESIEREMEVRNTFQGRLFNYLGGSGFKAKYK</sequence>
<dbReference type="SFLD" id="SFLDS00029">
    <property type="entry name" value="Radical_SAM"/>
    <property type="match status" value="1"/>
</dbReference>
<dbReference type="InterPro" id="IPR007197">
    <property type="entry name" value="rSAM"/>
</dbReference>
<evidence type="ECO:0000256" key="4">
    <source>
        <dbReference type="ARBA" id="ARBA00022723"/>
    </source>
</evidence>
<dbReference type="InterPro" id="IPR006638">
    <property type="entry name" value="Elp3/MiaA/NifB-like_rSAM"/>
</dbReference>
<accession>A0A7G9WC42</accession>
<dbReference type="KEGG" id="acae:HYG86_16495"/>
<dbReference type="SMART" id="SM00729">
    <property type="entry name" value="Elp3"/>
    <property type="match status" value="1"/>
</dbReference>
<dbReference type="GO" id="GO:0003824">
    <property type="term" value="F:catalytic activity"/>
    <property type="evidence" value="ECO:0007669"/>
    <property type="project" value="InterPro"/>
</dbReference>
<evidence type="ECO:0000256" key="5">
    <source>
        <dbReference type="ARBA" id="ARBA00023004"/>
    </source>
</evidence>
<keyword evidence="5" id="KW-0408">Iron</keyword>
<evidence type="ECO:0000259" key="7">
    <source>
        <dbReference type="SMART" id="SM00729"/>
    </source>
</evidence>
<dbReference type="Proteomes" id="UP000516160">
    <property type="component" value="Chromosome"/>
</dbReference>
<dbReference type="InterPro" id="IPR058240">
    <property type="entry name" value="rSAM_sf"/>
</dbReference>
<dbReference type="InterPro" id="IPR023404">
    <property type="entry name" value="rSAM_horseshoe"/>
</dbReference>
<protein>
    <submittedName>
        <fullName evidence="8">TIGR01212 family radical SAM protein</fullName>
    </submittedName>
</protein>
<dbReference type="PANTHER" id="PTHR11135">
    <property type="entry name" value="HISTONE ACETYLTRANSFERASE-RELATED"/>
    <property type="match status" value="1"/>
</dbReference>
<evidence type="ECO:0000313" key="9">
    <source>
        <dbReference type="Proteomes" id="UP000516160"/>
    </source>
</evidence>
<name>A0A7G9WC42_ALKCA</name>
<comment type="cofactor">
    <cofactor evidence="1">
        <name>[4Fe-4S] cluster</name>
        <dbReference type="ChEBI" id="CHEBI:49883"/>
    </cofactor>
</comment>
<reference evidence="8 9" key="1">
    <citation type="submission" date="2020-07" db="EMBL/GenBank/DDBJ databases">
        <title>Alkalicella. sp. LB2 genome.</title>
        <authorList>
            <person name="Postec A."/>
            <person name="Quemeneur M."/>
        </authorList>
    </citation>
    <scope>NUCLEOTIDE SEQUENCE [LARGE SCALE GENOMIC DNA]</scope>
    <source>
        <strain evidence="8 9">LB2</strain>
    </source>
</reference>
<dbReference type="AlphaFoldDB" id="A0A7G9WC42"/>
<keyword evidence="9" id="KW-1185">Reference proteome</keyword>
<dbReference type="Pfam" id="PF16199">
    <property type="entry name" value="Radical_SAM_C"/>
    <property type="match status" value="1"/>
</dbReference>
<gene>
    <name evidence="8" type="ORF">HYG86_16495</name>
</gene>
<dbReference type="EMBL" id="CP058559">
    <property type="protein sequence ID" value="QNO16254.1"/>
    <property type="molecule type" value="Genomic_DNA"/>
</dbReference>
<dbReference type="SFLD" id="SFLDG01086">
    <property type="entry name" value="elongater_protein-like"/>
    <property type="match status" value="1"/>
</dbReference>
<dbReference type="SUPFAM" id="SSF102114">
    <property type="entry name" value="Radical SAM enzymes"/>
    <property type="match status" value="1"/>
</dbReference>
<dbReference type="Gene3D" id="3.80.30.20">
    <property type="entry name" value="tm_1862 like domain"/>
    <property type="match status" value="1"/>
</dbReference>
<organism evidence="8 9">
    <name type="scientific">Alkalicella caledoniensis</name>
    <dbReference type="NCBI Taxonomy" id="2731377"/>
    <lineage>
        <taxon>Bacteria</taxon>
        <taxon>Bacillati</taxon>
        <taxon>Bacillota</taxon>
        <taxon>Clostridia</taxon>
        <taxon>Eubacteriales</taxon>
        <taxon>Proteinivoracaceae</taxon>
        <taxon>Alkalicella</taxon>
    </lineage>
</organism>
<dbReference type="SFLD" id="SFLDG01091">
    <property type="entry name" value="uncharacterized_CHP01210-like"/>
    <property type="match status" value="1"/>
</dbReference>
<dbReference type="InterPro" id="IPR032432">
    <property type="entry name" value="Radical_SAM_C"/>
</dbReference>
<dbReference type="InterPro" id="IPR039661">
    <property type="entry name" value="ELP3"/>
</dbReference>
<proteinExistence type="predicted"/>
<dbReference type="PANTHER" id="PTHR11135:SF1">
    <property type="entry name" value="PROTEIN YHCC"/>
    <property type="match status" value="1"/>
</dbReference>
<evidence type="ECO:0000256" key="2">
    <source>
        <dbReference type="ARBA" id="ARBA00022485"/>
    </source>
</evidence>
<keyword evidence="4" id="KW-0479">Metal-binding</keyword>
<evidence type="ECO:0000256" key="3">
    <source>
        <dbReference type="ARBA" id="ARBA00022691"/>
    </source>
</evidence>
<keyword evidence="6" id="KW-0411">Iron-sulfur</keyword>
<dbReference type="GO" id="GO:0046872">
    <property type="term" value="F:metal ion binding"/>
    <property type="evidence" value="ECO:0007669"/>
    <property type="project" value="UniProtKB-KW"/>
</dbReference>
<evidence type="ECO:0000313" key="8">
    <source>
        <dbReference type="EMBL" id="QNO16254.1"/>
    </source>
</evidence>